<dbReference type="InterPro" id="IPR029061">
    <property type="entry name" value="THDP-binding"/>
</dbReference>
<dbReference type="InterPro" id="IPR051157">
    <property type="entry name" value="PDH/Transketolase"/>
</dbReference>
<dbReference type="SUPFAM" id="SSF52518">
    <property type="entry name" value="Thiamin diphosphate-binding fold (THDP-binding)"/>
    <property type="match status" value="1"/>
</dbReference>
<dbReference type="Proteomes" id="UP000824091">
    <property type="component" value="Unassembled WGS sequence"/>
</dbReference>
<name>A0A9D1I435_9FIRM</name>
<comment type="caution">
    <text evidence="5">The sequence shown here is derived from an EMBL/GenBank/DDBJ whole genome shotgun (WGS) entry which is preliminary data.</text>
</comment>
<dbReference type="InterPro" id="IPR009014">
    <property type="entry name" value="Transketo_C/PFOR_II"/>
</dbReference>
<reference evidence="5" key="2">
    <citation type="journal article" date="2021" name="PeerJ">
        <title>Extensive microbial diversity within the chicken gut microbiome revealed by metagenomics and culture.</title>
        <authorList>
            <person name="Gilroy R."/>
            <person name="Ravi A."/>
            <person name="Getino M."/>
            <person name="Pursley I."/>
            <person name="Horton D.L."/>
            <person name="Alikhan N.F."/>
            <person name="Baker D."/>
            <person name="Gharbi K."/>
            <person name="Hall N."/>
            <person name="Watson M."/>
            <person name="Adriaenssens E.M."/>
            <person name="Foster-Nyarko E."/>
            <person name="Jarju S."/>
            <person name="Secka A."/>
            <person name="Antonio M."/>
            <person name="Oren A."/>
            <person name="Chaudhuri R.R."/>
            <person name="La Ragione R."/>
            <person name="Hildebrand F."/>
            <person name="Pallen M.J."/>
        </authorList>
    </citation>
    <scope>NUCLEOTIDE SEQUENCE</scope>
    <source>
        <strain evidence="5">11300</strain>
    </source>
</reference>
<dbReference type="Gene3D" id="3.40.50.970">
    <property type="match status" value="1"/>
</dbReference>
<dbReference type="CDD" id="cd07033">
    <property type="entry name" value="TPP_PYR_DXS_TK_like"/>
    <property type="match status" value="1"/>
</dbReference>
<accession>A0A9D1I435</accession>
<keyword evidence="3" id="KW-0786">Thiamine pyrophosphate</keyword>
<comment type="similarity">
    <text evidence="2">Belongs to the transketolase family.</text>
</comment>
<organism evidence="5 6">
    <name type="scientific">Candidatus Fimisoma avicola</name>
    <dbReference type="NCBI Taxonomy" id="2840826"/>
    <lineage>
        <taxon>Bacteria</taxon>
        <taxon>Bacillati</taxon>
        <taxon>Bacillota</taxon>
        <taxon>Clostridia</taxon>
        <taxon>Eubacteriales</taxon>
        <taxon>Candidatus Fimisoma</taxon>
    </lineage>
</organism>
<dbReference type="Pfam" id="PF02779">
    <property type="entry name" value="Transket_pyr"/>
    <property type="match status" value="1"/>
</dbReference>
<evidence type="ECO:0000313" key="6">
    <source>
        <dbReference type="Proteomes" id="UP000824091"/>
    </source>
</evidence>
<evidence type="ECO:0000256" key="1">
    <source>
        <dbReference type="ARBA" id="ARBA00001964"/>
    </source>
</evidence>
<dbReference type="SUPFAM" id="SSF52922">
    <property type="entry name" value="TK C-terminal domain-like"/>
    <property type="match status" value="1"/>
</dbReference>
<dbReference type="Gene3D" id="3.40.50.920">
    <property type="match status" value="1"/>
</dbReference>
<dbReference type="PANTHER" id="PTHR43825:SF1">
    <property type="entry name" value="TRANSKETOLASE-LIKE PYRIMIDINE-BINDING DOMAIN-CONTAINING PROTEIN"/>
    <property type="match status" value="1"/>
</dbReference>
<dbReference type="FunFam" id="3.40.50.970:FF:000129">
    <property type="entry name" value="Transketolase"/>
    <property type="match status" value="1"/>
</dbReference>
<evidence type="ECO:0000256" key="3">
    <source>
        <dbReference type="ARBA" id="ARBA00023052"/>
    </source>
</evidence>
<gene>
    <name evidence="5" type="ORF">IAD16_04570</name>
</gene>
<feature type="domain" description="Transketolase-like pyrimidine-binding" evidence="4">
    <location>
        <begin position="5"/>
        <end position="170"/>
    </location>
</feature>
<dbReference type="EMBL" id="DVMO01000066">
    <property type="protein sequence ID" value="HIU27629.1"/>
    <property type="molecule type" value="Genomic_DNA"/>
</dbReference>
<dbReference type="SMART" id="SM00861">
    <property type="entry name" value="Transket_pyr"/>
    <property type="match status" value="1"/>
</dbReference>
<protein>
    <recommendedName>
        <fullName evidence="4">Transketolase-like pyrimidine-binding domain-containing protein</fullName>
    </recommendedName>
</protein>
<dbReference type="Pfam" id="PF02780">
    <property type="entry name" value="Transketolase_C"/>
    <property type="match status" value="1"/>
</dbReference>
<dbReference type="InterPro" id="IPR005475">
    <property type="entry name" value="Transketolase-like_Pyr-bd"/>
</dbReference>
<evidence type="ECO:0000259" key="4">
    <source>
        <dbReference type="SMART" id="SM00861"/>
    </source>
</evidence>
<proteinExistence type="inferred from homology"/>
<sequence length="322" mass="34231">MTAVQDVKKIYGQTLHRLMGEKDGIIAVDADLMRIAGTECIRDDFPDRYVNAGIAEQNAVAVAAGLAAMGKTVFISAFSQFLGTRASDQCLDTVCYNQLNVKLIGTYAGITSAINGGTHISLTDIAMFRAMPGMKVMEPADGAEFSWAIGEAARIDGPVYIRIPKGPLHCIFEPGTEFGLGKGHVLSAVNGSGTCRQSAGHKRIAVISSGITTQRAAEAVKILRESGVYVTHIHMGQLKPADDDLLIATAKDHDIIVTLDNHNVIGGLGDVVCQAVSARTPAPAVIRLGIEDVFCEGMKEDQLAERHGISAAAIVRTIRHLL</sequence>
<dbReference type="AlphaFoldDB" id="A0A9D1I435"/>
<reference evidence="5" key="1">
    <citation type="submission" date="2020-10" db="EMBL/GenBank/DDBJ databases">
        <authorList>
            <person name="Gilroy R."/>
        </authorList>
    </citation>
    <scope>NUCLEOTIDE SEQUENCE</scope>
    <source>
        <strain evidence="5">11300</strain>
    </source>
</reference>
<dbReference type="PANTHER" id="PTHR43825">
    <property type="entry name" value="PYRUVATE DEHYDROGENASE E1 COMPONENT"/>
    <property type="match status" value="1"/>
</dbReference>
<evidence type="ECO:0000256" key="2">
    <source>
        <dbReference type="ARBA" id="ARBA00007131"/>
    </source>
</evidence>
<comment type="cofactor">
    <cofactor evidence="1">
        <name>thiamine diphosphate</name>
        <dbReference type="ChEBI" id="CHEBI:58937"/>
    </cofactor>
</comment>
<evidence type="ECO:0000313" key="5">
    <source>
        <dbReference type="EMBL" id="HIU27629.1"/>
    </source>
</evidence>
<dbReference type="InterPro" id="IPR033248">
    <property type="entry name" value="Transketolase_C"/>
</dbReference>